<dbReference type="SUPFAM" id="SSF49401">
    <property type="entry name" value="Bacterial adhesins"/>
    <property type="match status" value="1"/>
</dbReference>
<evidence type="ECO:0000256" key="1">
    <source>
        <dbReference type="SAM" id="SignalP"/>
    </source>
</evidence>
<protein>
    <submittedName>
        <fullName evidence="3">Putative fimbrial adhesin</fullName>
    </submittedName>
</protein>
<dbReference type="InterPro" id="IPR000259">
    <property type="entry name" value="Adhesion_dom_fimbrial"/>
</dbReference>
<dbReference type="RefSeq" id="WP_023656171.1">
    <property type="nucleotide sequence ID" value="NZ_CAHS01000020.1"/>
</dbReference>
<comment type="caution">
    <text evidence="3">The sequence shown here is derived from an EMBL/GenBank/DDBJ whole genome shotgun (WGS) entry which is preliminary data.</text>
</comment>
<dbReference type="GO" id="GO:0009289">
    <property type="term" value="C:pilus"/>
    <property type="evidence" value="ECO:0007669"/>
    <property type="project" value="InterPro"/>
</dbReference>
<dbReference type="InterPro" id="IPR036937">
    <property type="entry name" value="Adhesion_dom_fimbrial_sf"/>
</dbReference>
<accession>V5ZAK1</accession>
<feature type="signal peptide" evidence="1">
    <location>
        <begin position="1"/>
        <end position="30"/>
    </location>
</feature>
<keyword evidence="1" id="KW-0732">Signal</keyword>
<evidence type="ECO:0000259" key="2">
    <source>
        <dbReference type="Pfam" id="PF00419"/>
    </source>
</evidence>
<dbReference type="Pfam" id="PF00419">
    <property type="entry name" value="Fimbrial"/>
    <property type="match status" value="1"/>
</dbReference>
<evidence type="ECO:0000313" key="4">
    <source>
        <dbReference type="Proteomes" id="UP000018217"/>
    </source>
</evidence>
<feature type="domain" description="Fimbrial-type adhesion" evidence="2">
    <location>
        <begin position="212"/>
        <end position="341"/>
    </location>
</feature>
<dbReference type="STRING" id="1161919.EPIR_3043"/>
<organism evidence="3 4">
    <name type="scientific">Erwinia piriflorinigrans CFBP 5888</name>
    <dbReference type="NCBI Taxonomy" id="1161919"/>
    <lineage>
        <taxon>Bacteria</taxon>
        <taxon>Pseudomonadati</taxon>
        <taxon>Pseudomonadota</taxon>
        <taxon>Gammaproteobacteria</taxon>
        <taxon>Enterobacterales</taxon>
        <taxon>Erwiniaceae</taxon>
        <taxon>Erwinia</taxon>
    </lineage>
</organism>
<dbReference type="OrthoDB" id="8926940at2"/>
<dbReference type="Gene3D" id="2.60.40.1090">
    <property type="entry name" value="Fimbrial-type adhesion domain"/>
    <property type="match status" value="1"/>
</dbReference>
<name>V5ZAK1_9GAMM</name>
<dbReference type="InterPro" id="IPR008966">
    <property type="entry name" value="Adhesion_dom_sf"/>
</dbReference>
<dbReference type="AlphaFoldDB" id="V5ZAK1"/>
<feature type="chain" id="PRO_5004743385" evidence="1">
    <location>
        <begin position="31"/>
        <end position="342"/>
    </location>
</feature>
<dbReference type="GO" id="GO:0007155">
    <property type="term" value="P:cell adhesion"/>
    <property type="evidence" value="ECO:0007669"/>
    <property type="project" value="InterPro"/>
</dbReference>
<sequence length="342" mass="36597">MYITLRQIKTYFSSVLLAVILCLFSQSALADIQCKAKSSGSVDYYTHLVPTIRFPTDKLTPGTVIWRSDPLNIALSCFGIPSDVNKRTIFLKFNPESVIGQIDKSIEVDVNYLNADLKVSTQGQFSTGQTLFCSAGFCGPTAISVNFSIILKATGQTPPADGHINNAGQYALFDIGVENSRSLSSDYYVYLGGLTNIQFTSCKPQINVVANNGAGVDFGSIQAHNAQAGKTEKQLPFSVQANLTDRNAGQDCQGKMMNVSFSTTNATSGTDMILPGADSGFGISVAPANAPNSFIPLNTNVALGYVNGSVAKNDFIASLRWLNNAPKTGFFRATANVDVTFK</sequence>
<gene>
    <name evidence="3" type="primary">etfD</name>
    <name evidence="3" type="ORF">EPIR_3043</name>
</gene>
<reference evidence="3 4" key="1">
    <citation type="journal article" date="2013" name="Syst. Appl. Microbiol.">
        <title>Phylogenetic position and virulence apparatus of the pear flower necrosis pathogen Erwinia piriflorinigrans CFBP 5888T as assessed by comparative genomics.</title>
        <authorList>
            <person name="Smits T.H."/>
            <person name="Rezzonico F."/>
            <person name="Lopez M.M."/>
            <person name="Blom J."/>
            <person name="Goesmann A."/>
            <person name="Frey J.E."/>
            <person name="Duffy B."/>
        </authorList>
    </citation>
    <scope>NUCLEOTIDE SEQUENCE [LARGE SCALE GENOMIC DNA]</scope>
    <source>
        <strain evidence="4">CFBP5888</strain>
    </source>
</reference>
<evidence type="ECO:0000313" key="3">
    <source>
        <dbReference type="EMBL" id="CCG88406.1"/>
    </source>
</evidence>
<dbReference type="Proteomes" id="UP000018217">
    <property type="component" value="Unassembled WGS sequence"/>
</dbReference>
<proteinExistence type="predicted"/>
<dbReference type="EMBL" id="CAHS01000020">
    <property type="protein sequence ID" value="CCG88406.1"/>
    <property type="molecule type" value="Genomic_DNA"/>
</dbReference>
<keyword evidence="4" id="KW-1185">Reference proteome</keyword>